<keyword evidence="3" id="KW-1185">Reference proteome</keyword>
<reference evidence="2 3" key="1">
    <citation type="submission" date="2018-06" db="EMBL/GenBank/DDBJ databases">
        <title>Genomic Encyclopedia of Type Strains, Phase III (KMG-III): the genomes of soil and plant-associated and newly described type strains.</title>
        <authorList>
            <person name="Whitman W."/>
        </authorList>
    </citation>
    <scope>NUCLEOTIDE SEQUENCE [LARGE SCALE GENOMIC DNA]</scope>
    <source>
        <strain evidence="2 3">CGMCC 4.7090</strain>
    </source>
</reference>
<organism evidence="2 3">
    <name type="scientific">Actinoplanes lutulentus</name>
    <dbReference type="NCBI Taxonomy" id="1287878"/>
    <lineage>
        <taxon>Bacteria</taxon>
        <taxon>Bacillati</taxon>
        <taxon>Actinomycetota</taxon>
        <taxon>Actinomycetes</taxon>
        <taxon>Micromonosporales</taxon>
        <taxon>Micromonosporaceae</taxon>
        <taxon>Actinoplanes</taxon>
    </lineage>
</organism>
<dbReference type="AlphaFoldDB" id="A0A327ZGM2"/>
<keyword evidence="1" id="KW-0472">Membrane</keyword>
<keyword evidence="1" id="KW-0812">Transmembrane</keyword>
<accession>A0A327ZGM2</accession>
<dbReference type="Proteomes" id="UP000249341">
    <property type="component" value="Unassembled WGS sequence"/>
</dbReference>
<comment type="caution">
    <text evidence="2">The sequence shown here is derived from an EMBL/GenBank/DDBJ whole genome shotgun (WGS) entry which is preliminary data.</text>
</comment>
<feature type="transmembrane region" description="Helical" evidence="1">
    <location>
        <begin position="27"/>
        <end position="48"/>
    </location>
</feature>
<name>A0A327ZGM2_9ACTN</name>
<evidence type="ECO:0000313" key="3">
    <source>
        <dbReference type="Proteomes" id="UP000249341"/>
    </source>
</evidence>
<dbReference type="OrthoDB" id="3542971at2"/>
<protein>
    <submittedName>
        <fullName evidence="2">Uncharacterized protein DUF4307</fullName>
    </submittedName>
</protein>
<dbReference type="Pfam" id="PF14155">
    <property type="entry name" value="DUF4307"/>
    <property type="match status" value="1"/>
</dbReference>
<gene>
    <name evidence="2" type="ORF">B0I29_103328</name>
</gene>
<evidence type="ECO:0000313" key="2">
    <source>
        <dbReference type="EMBL" id="RAK40296.1"/>
    </source>
</evidence>
<sequence>MSETHATAPVFPAGRYGRRREGSRRRWLPILVTVLFGIGVVALSLQYYNKFGEGDYDPQIIGWSDPTPTELVIQFRVLLPDDGSASCMLRARDYDGFEVGRREVVVQAPPGGGSAEVSESVPTTAQASVGDVMGCRAGG</sequence>
<dbReference type="RefSeq" id="WP_111648672.1">
    <property type="nucleotide sequence ID" value="NZ_QLMJ01000003.1"/>
</dbReference>
<dbReference type="InterPro" id="IPR025443">
    <property type="entry name" value="DUF4307"/>
</dbReference>
<dbReference type="EMBL" id="QLMJ01000003">
    <property type="protein sequence ID" value="RAK40296.1"/>
    <property type="molecule type" value="Genomic_DNA"/>
</dbReference>
<evidence type="ECO:0000256" key="1">
    <source>
        <dbReference type="SAM" id="Phobius"/>
    </source>
</evidence>
<keyword evidence="1" id="KW-1133">Transmembrane helix</keyword>
<proteinExistence type="predicted"/>